<reference evidence="1" key="1">
    <citation type="submission" date="2009-02" db="EMBL/GenBank/DDBJ databases">
        <title>The Genome Sequence of Ajellomyces capsulatus strain G186AR.</title>
        <authorList>
            <consortium name="The Broad Institute Genome Sequencing Platform"/>
            <person name="Champion M."/>
            <person name="Cuomo C."/>
            <person name="Ma L.-J."/>
            <person name="Henn M.R."/>
            <person name="Sil A."/>
            <person name="Goldman B."/>
            <person name="Young S.K."/>
            <person name="Kodira C.D."/>
            <person name="Zeng Q."/>
            <person name="Koehrsen M."/>
            <person name="Alvarado L."/>
            <person name="Berlin A."/>
            <person name="Borenstein D."/>
            <person name="Chen Z."/>
            <person name="Engels R."/>
            <person name="Freedman E."/>
            <person name="Gellesch M."/>
            <person name="Goldberg J."/>
            <person name="Griggs A."/>
            <person name="Gujja S."/>
            <person name="Heiman D."/>
            <person name="Hepburn T."/>
            <person name="Howarth C."/>
            <person name="Jen D."/>
            <person name="Larson L."/>
            <person name="Lewis B."/>
            <person name="Mehta T."/>
            <person name="Park D."/>
            <person name="Pearson M."/>
            <person name="Roberts A."/>
            <person name="Saif S."/>
            <person name="Shea T."/>
            <person name="Shenoy N."/>
            <person name="Sisk P."/>
            <person name="Stolte C."/>
            <person name="Sykes S."/>
            <person name="Walk T."/>
            <person name="White J."/>
            <person name="Yandava C."/>
            <person name="Klein B."/>
            <person name="McEwen J.G."/>
            <person name="Puccia R."/>
            <person name="Goldman G.H."/>
            <person name="Felipe M.S."/>
            <person name="Nino-Vega G."/>
            <person name="San-Blas G."/>
            <person name="Taylor J."/>
            <person name="Mendoza L."/>
            <person name="Galagan J."/>
            <person name="Nusbaum C."/>
            <person name="Birren B."/>
        </authorList>
    </citation>
    <scope>NUCLEOTIDE SEQUENCE</scope>
    <source>
        <strain evidence="1">G186AR</strain>
    </source>
</reference>
<dbReference type="RefSeq" id="XP_045286217.1">
    <property type="nucleotide sequence ID" value="XM_045433049.1"/>
</dbReference>
<dbReference type="VEuPathDB" id="FungiDB:I7I50_06283"/>
<name>C0NS70_AJECG</name>
<sequence length="225" mass="25910">MIIKHRSPSTPRPLDTHPPVQNIMWRHHPIPERNLQRQHPLSARTHRPMPARNHIWRINSDEESVRPAFHQKPVEAGWGVMMRAWPVKKSTHPSCASTVYVPFPINTRARFDTPDVPGSWEITKPGVTDQHLRAERPSLPIIAVTLRVEGMEGDMRNVRWEVVRVLYKEVPQIEFWREWSGEDELCKNQPALSWPLTGLGNTSKGLSGERRSARYTDAVMPHGIT</sequence>
<protein>
    <submittedName>
        <fullName evidence="1">Uncharacterized protein</fullName>
    </submittedName>
</protein>
<keyword evidence="2" id="KW-1185">Reference proteome</keyword>
<dbReference type="GeneID" id="69039016"/>
<organism evidence="1 2">
    <name type="scientific">Ajellomyces capsulatus (strain G186AR / H82 / ATCC MYA-2454 / RMSCC 2432)</name>
    <name type="common">Darling's disease fungus</name>
    <name type="synonym">Histoplasma capsulatum</name>
    <dbReference type="NCBI Taxonomy" id="447093"/>
    <lineage>
        <taxon>Eukaryota</taxon>
        <taxon>Fungi</taxon>
        <taxon>Dikarya</taxon>
        <taxon>Ascomycota</taxon>
        <taxon>Pezizomycotina</taxon>
        <taxon>Eurotiomycetes</taxon>
        <taxon>Eurotiomycetidae</taxon>
        <taxon>Onygenales</taxon>
        <taxon>Ajellomycetaceae</taxon>
        <taxon>Histoplasma</taxon>
    </lineage>
</organism>
<evidence type="ECO:0000313" key="2">
    <source>
        <dbReference type="Proteomes" id="UP000001631"/>
    </source>
</evidence>
<dbReference type="HOGENOM" id="CLU_1229634_0_0_1"/>
<evidence type="ECO:0000313" key="1">
    <source>
        <dbReference type="EMBL" id="EEH05736.1"/>
    </source>
</evidence>
<proteinExistence type="predicted"/>
<dbReference type="InParanoid" id="C0NS70"/>
<gene>
    <name evidence="1" type="ORF">HCBG_06000</name>
</gene>
<dbReference type="Proteomes" id="UP000001631">
    <property type="component" value="Unassembled WGS sequence"/>
</dbReference>
<dbReference type="AlphaFoldDB" id="C0NS70"/>
<accession>C0NS70</accession>
<dbReference type="EMBL" id="GG663370">
    <property type="protein sequence ID" value="EEH05736.1"/>
    <property type="molecule type" value="Genomic_DNA"/>
</dbReference>